<dbReference type="AlphaFoldDB" id="A0A059CNU2"/>
<dbReference type="GO" id="GO:0061685">
    <property type="term" value="F:diphthine methylesterase activity"/>
    <property type="evidence" value="ECO:0000318"/>
    <property type="project" value="GO_Central"/>
</dbReference>
<dbReference type="Pfam" id="PF00400">
    <property type="entry name" value="WD40"/>
    <property type="match status" value="1"/>
</dbReference>
<dbReference type="EC" id="3.1.1.97" evidence="6"/>
<dbReference type="PROSITE" id="PS00678">
    <property type="entry name" value="WD_REPEATS_1"/>
    <property type="match status" value="1"/>
</dbReference>
<dbReference type="PANTHER" id="PTHR46042:SF1">
    <property type="entry name" value="DIPHTHINE METHYLTRANSFERASE"/>
    <property type="match status" value="1"/>
</dbReference>
<gene>
    <name evidence="9" type="ORF">EUGRSUZ_C01244</name>
</gene>
<dbReference type="EMBL" id="KK198755">
    <property type="protein sequence ID" value="KCW79894.1"/>
    <property type="molecule type" value="Genomic_DNA"/>
</dbReference>
<comment type="similarity">
    <text evidence="5">Belongs to the DPH7 family.</text>
</comment>
<protein>
    <recommendedName>
        <fullName evidence="6">methylated diphthine methylhydrolase</fullName>
        <ecNumber evidence="6">3.1.1.97</ecNumber>
    </recommendedName>
</protein>
<dbReference type="OMA" id="CHELETW"/>
<dbReference type="PANTHER" id="PTHR46042">
    <property type="entry name" value="DIPHTHINE METHYLTRANSFERASE"/>
    <property type="match status" value="1"/>
</dbReference>
<dbReference type="GO" id="GO:0005737">
    <property type="term" value="C:cytoplasm"/>
    <property type="evidence" value="ECO:0000318"/>
    <property type="project" value="GO_Central"/>
</dbReference>
<dbReference type="InterPro" id="IPR052415">
    <property type="entry name" value="Diphthine_MTase"/>
</dbReference>
<keyword evidence="3" id="KW-0677">Repeat</keyword>
<dbReference type="GO" id="GO:0017183">
    <property type="term" value="P:protein histidyl modification to diphthamide"/>
    <property type="evidence" value="ECO:0000318"/>
    <property type="project" value="GO_Central"/>
</dbReference>
<keyword evidence="2 8" id="KW-0853">WD repeat</keyword>
<accession>A0A059CNU2</accession>
<organism evidence="9">
    <name type="scientific">Eucalyptus grandis</name>
    <name type="common">Flooded gum</name>
    <dbReference type="NCBI Taxonomy" id="71139"/>
    <lineage>
        <taxon>Eukaryota</taxon>
        <taxon>Viridiplantae</taxon>
        <taxon>Streptophyta</taxon>
        <taxon>Embryophyta</taxon>
        <taxon>Tracheophyta</taxon>
        <taxon>Spermatophyta</taxon>
        <taxon>Magnoliopsida</taxon>
        <taxon>eudicotyledons</taxon>
        <taxon>Gunneridae</taxon>
        <taxon>Pentapetalae</taxon>
        <taxon>rosids</taxon>
        <taxon>malvids</taxon>
        <taxon>Myrtales</taxon>
        <taxon>Myrtaceae</taxon>
        <taxon>Myrtoideae</taxon>
        <taxon>Eucalypteae</taxon>
        <taxon>Eucalyptus</taxon>
    </lineage>
</organism>
<proteinExistence type="inferred from homology"/>
<feature type="repeat" description="WD" evidence="8">
    <location>
        <begin position="201"/>
        <end position="221"/>
    </location>
</feature>
<sequence length="312" mass="34894">MDVAHFYLDRNTDAVEFCPHNPYSHVLAASTYMLQEGDNPSRSGSIVLFTVDAGSCQLDLFHCLESNGIFDIKWRPVEANIGRPLLAQADSDGCVKVHGLECSSDGQQEKASSIIVGLSDGCVSVLSRSESELQIEQEWKAHDFEMWAASFDVHQPHLLYRGSDDCKFSCWDVCNCPSKSVFRNAKEHKMGVCCIMKSITDPSVVLTGSYDDHIRVWDIRSISKPVNQSSICLWGGVWRIKQHPHVPSLVLAACMHNGFALVDLRGEEIKIVETYNRHSSLAYGKGENMVIATCSFYDRLVRIWTPQSNIFA</sequence>
<dbReference type="Gene3D" id="2.130.10.10">
    <property type="entry name" value="YVTN repeat-like/Quinoprotein amine dehydrogenase"/>
    <property type="match status" value="1"/>
</dbReference>
<dbReference type="InterPro" id="IPR019775">
    <property type="entry name" value="WD40_repeat_CS"/>
</dbReference>
<keyword evidence="4" id="KW-0378">Hydrolase</keyword>
<evidence type="ECO:0000313" key="9">
    <source>
        <dbReference type="EMBL" id="KCW79894.1"/>
    </source>
</evidence>
<dbReference type="InParanoid" id="A0A059CNU2"/>
<evidence type="ECO:0000256" key="1">
    <source>
        <dbReference type="ARBA" id="ARBA00005156"/>
    </source>
</evidence>
<comment type="catalytic activity">
    <reaction evidence="7">
        <text>diphthine methyl ester-[translation elongation factor 2] + H2O = diphthine-[translation elongation factor 2] + methanol + H(+)</text>
        <dbReference type="Rhea" id="RHEA:42656"/>
        <dbReference type="Rhea" id="RHEA-COMP:10172"/>
        <dbReference type="Rhea" id="RHEA-COMP:10173"/>
        <dbReference type="ChEBI" id="CHEBI:15377"/>
        <dbReference type="ChEBI" id="CHEBI:15378"/>
        <dbReference type="ChEBI" id="CHEBI:17790"/>
        <dbReference type="ChEBI" id="CHEBI:79005"/>
        <dbReference type="ChEBI" id="CHEBI:82696"/>
        <dbReference type="EC" id="3.1.1.97"/>
    </reaction>
</comment>
<dbReference type="Gramene" id="KCW79894">
    <property type="protein sequence ID" value="KCW79894"/>
    <property type="gene ID" value="EUGRSUZ_C01244"/>
</dbReference>
<evidence type="ECO:0000256" key="4">
    <source>
        <dbReference type="ARBA" id="ARBA00022801"/>
    </source>
</evidence>
<reference evidence="9" key="1">
    <citation type="submission" date="2013-07" db="EMBL/GenBank/DDBJ databases">
        <title>The genome of Eucalyptus grandis.</title>
        <authorList>
            <person name="Schmutz J."/>
            <person name="Hayes R."/>
            <person name="Myburg A."/>
            <person name="Tuskan G."/>
            <person name="Grattapaglia D."/>
            <person name="Rokhsar D.S."/>
        </authorList>
    </citation>
    <scope>NUCLEOTIDE SEQUENCE</scope>
    <source>
        <tissue evidence="9">Leaf extractions</tissue>
    </source>
</reference>
<evidence type="ECO:0000256" key="2">
    <source>
        <dbReference type="ARBA" id="ARBA00022574"/>
    </source>
</evidence>
<dbReference type="InterPro" id="IPR001680">
    <property type="entry name" value="WD40_rpt"/>
</dbReference>
<evidence type="ECO:0000256" key="7">
    <source>
        <dbReference type="ARBA" id="ARBA00047551"/>
    </source>
</evidence>
<dbReference type="FunCoup" id="A0A059CNU2">
    <property type="interactions" value="3002"/>
</dbReference>
<evidence type="ECO:0000256" key="3">
    <source>
        <dbReference type="ARBA" id="ARBA00022737"/>
    </source>
</evidence>
<dbReference type="InterPro" id="IPR036322">
    <property type="entry name" value="WD40_repeat_dom_sf"/>
</dbReference>
<name>A0A059CNU2_EUCGR</name>
<dbReference type="PROSITE" id="PS50082">
    <property type="entry name" value="WD_REPEATS_2"/>
    <property type="match status" value="1"/>
</dbReference>
<comment type="pathway">
    <text evidence="1">Protein modification; peptidyl-diphthamide biosynthesis.</text>
</comment>
<dbReference type="STRING" id="71139.A0A059CNU2"/>
<evidence type="ECO:0000256" key="6">
    <source>
        <dbReference type="ARBA" id="ARBA00039131"/>
    </source>
</evidence>
<evidence type="ECO:0000256" key="8">
    <source>
        <dbReference type="PROSITE-ProRule" id="PRU00221"/>
    </source>
</evidence>
<dbReference type="SUPFAM" id="SSF50978">
    <property type="entry name" value="WD40 repeat-like"/>
    <property type="match status" value="1"/>
</dbReference>
<dbReference type="SMART" id="SM00320">
    <property type="entry name" value="WD40"/>
    <property type="match status" value="3"/>
</dbReference>
<dbReference type="InterPro" id="IPR015943">
    <property type="entry name" value="WD40/YVTN_repeat-like_dom_sf"/>
</dbReference>
<evidence type="ECO:0000256" key="5">
    <source>
        <dbReference type="ARBA" id="ARBA00038092"/>
    </source>
</evidence>